<feature type="transmembrane region" description="Helical" evidence="8">
    <location>
        <begin position="38"/>
        <end position="56"/>
    </location>
</feature>
<keyword evidence="4" id="KW-0479">Metal-binding</keyword>
<dbReference type="CDD" id="cd11064">
    <property type="entry name" value="CYP86A"/>
    <property type="match status" value="1"/>
</dbReference>
<evidence type="ECO:0008006" key="11">
    <source>
        <dbReference type="Google" id="ProtNLM"/>
    </source>
</evidence>
<accession>A0ABQ8HFW3</accession>
<evidence type="ECO:0000256" key="3">
    <source>
        <dbReference type="ARBA" id="ARBA00022617"/>
    </source>
</evidence>
<dbReference type="SUPFAM" id="SSF48264">
    <property type="entry name" value="Cytochrome P450"/>
    <property type="match status" value="1"/>
</dbReference>
<evidence type="ECO:0000313" key="9">
    <source>
        <dbReference type="EMBL" id="KAH7557516.1"/>
    </source>
</evidence>
<dbReference type="InterPro" id="IPR002403">
    <property type="entry name" value="Cyt_P450_E_grp-IV"/>
</dbReference>
<dbReference type="Pfam" id="PF00067">
    <property type="entry name" value="p450"/>
    <property type="match status" value="1"/>
</dbReference>
<keyword evidence="10" id="KW-1185">Reference proteome</keyword>
<protein>
    <recommendedName>
        <fullName evidence="11">Cytochrome P450</fullName>
    </recommendedName>
</protein>
<comment type="caution">
    <text evidence="9">The sequence shown here is derived from an EMBL/GenBank/DDBJ whole genome shotgun (WGS) entry which is preliminary data.</text>
</comment>
<evidence type="ECO:0000256" key="6">
    <source>
        <dbReference type="ARBA" id="ARBA00023004"/>
    </source>
</evidence>
<organism evidence="9 10">
    <name type="scientific">Xanthoceras sorbifolium</name>
    <dbReference type="NCBI Taxonomy" id="99658"/>
    <lineage>
        <taxon>Eukaryota</taxon>
        <taxon>Viridiplantae</taxon>
        <taxon>Streptophyta</taxon>
        <taxon>Embryophyta</taxon>
        <taxon>Tracheophyta</taxon>
        <taxon>Spermatophyta</taxon>
        <taxon>Magnoliopsida</taxon>
        <taxon>eudicotyledons</taxon>
        <taxon>Gunneridae</taxon>
        <taxon>Pentapetalae</taxon>
        <taxon>rosids</taxon>
        <taxon>malvids</taxon>
        <taxon>Sapindales</taxon>
        <taxon>Sapindaceae</taxon>
        <taxon>Xanthoceroideae</taxon>
        <taxon>Xanthoceras</taxon>
    </lineage>
</organism>
<evidence type="ECO:0000256" key="8">
    <source>
        <dbReference type="SAM" id="Phobius"/>
    </source>
</evidence>
<dbReference type="InterPro" id="IPR036396">
    <property type="entry name" value="Cyt_P450_sf"/>
</dbReference>
<dbReference type="PRINTS" id="PR00385">
    <property type="entry name" value="P450"/>
</dbReference>
<name>A0ABQ8HFW3_9ROSI</name>
<dbReference type="Gene3D" id="1.10.630.10">
    <property type="entry name" value="Cytochrome P450"/>
    <property type="match status" value="1"/>
</dbReference>
<dbReference type="Proteomes" id="UP000827721">
    <property type="component" value="Unassembled WGS sequence"/>
</dbReference>
<proteinExistence type="inferred from homology"/>
<sequence>MDDSNGRTSNVMIMTFTCSTYYIIFICNVEAGYSLQHFSIICQLLNIFTMIALFFIPAPFLLALFGILILLLVVFILKNLFLTIKELIVNDKRPPVVGLMLNLLIHFNRLFDYQTSAAKRHRTFRFIASSYSEIFTVDPVNVEYILKTNFSNYGKGGYNCDLMRDLFGHGIFAVDGDKWRHQRKLASYEFSTKVLRDFSTAVFRANASKLTLKISDAAAGKQTIDLQDMLMKSTLNSIFKVGFGVELNALSDSNEFGNQFTKAFDDSNFIVFCRYVDPFWKLKRFLNLGLEASLKKNIKIIDDFVYELIRYKREQLKSKKLDRGKEDILSRFLMESEKDPVNMSDKYLRDIILNFIIAGKDSTASTLTWFFYMLCKNPLVQEKVALEVREATKVKNSISADEFVVITTEEALNKMHYLHAAITETLRLYPAVPVDGKCPIEDDILPDGFIVKKDDAVNYMPYAMGRMTYIWGDDAEEFRPERWLHDGVFQPESPFKLTAFQAGPRICLGKEFAYRQMKMLAAVLLNFFKFRLEDETREATYRTMFTLHMDQGLHLYAYPRL</sequence>
<keyword evidence="6" id="KW-0408">Iron</keyword>
<feature type="transmembrane region" description="Helical" evidence="8">
    <location>
        <begin position="12"/>
        <end position="31"/>
    </location>
</feature>
<keyword evidence="3" id="KW-0349">Heme</keyword>
<dbReference type="InterPro" id="IPR001128">
    <property type="entry name" value="Cyt_P450"/>
</dbReference>
<evidence type="ECO:0000256" key="7">
    <source>
        <dbReference type="ARBA" id="ARBA00023033"/>
    </source>
</evidence>
<keyword evidence="8" id="KW-1133">Transmembrane helix</keyword>
<evidence type="ECO:0000256" key="2">
    <source>
        <dbReference type="ARBA" id="ARBA00010617"/>
    </source>
</evidence>
<comment type="cofactor">
    <cofactor evidence="1">
        <name>heme</name>
        <dbReference type="ChEBI" id="CHEBI:30413"/>
    </cofactor>
</comment>
<keyword evidence="5" id="KW-0560">Oxidoreductase</keyword>
<evidence type="ECO:0000313" key="10">
    <source>
        <dbReference type="Proteomes" id="UP000827721"/>
    </source>
</evidence>
<evidence type="ECO:0000256" key="4">
    <source>
        <dbReference type="ARBA" id="ARBA00022723"/>
    </source>
</evidence>
<keyword evidence="8" id="KW-0812">Transmembrane</keyword>
<evidence type="ECO:0000256" key="5">
    <source>
        <dbReference type="ARBA" id="ARBA00023002"/>
    </source>
</evidence>
<comment type="similarity">
    <text evidence="2">Belongs to the cytochrome P450 family.</text>
</comment>
<gene>
    <name evidence="9" type="ORF">JRO89_XS11G0170800</name>
</gene>
<keyword evidence="7" id="KW-0503">Monooxygenase</keyword>
<dbReference type="PANTHER" id="PTHR24296">
    <property type="entry name" value="CYTOCHROME P450"/>
    <property type="match status" value="1"/>
</dbReference>
<keyword evidence="8" id="KW-0472">Membrane</keyword>
<dbReference type="PRINTS" id="PR00465">
    <property type="entry name" value="EP450IV"/>
</dbReference>
<dbReference type="EMBL" id="JAFEMO010000011">
    <property type="protein sequence ID" value="KAH7557516.1"/>
    <property type="molecule type" value="Genomic_DNA"/>
</dbReference>
<reference evidence="9 10" key="1">
    <citation type="submission" date="2021-02" db="EMBL/GenBank/DDBJ databases">
        <title>Plant Genome Project.</title>
        <authorList>
            <person name="Zhang R.-G."/>
        </authorList>
    </citation>
    <scope>NUCLEOTIDE SEQUENCE [LARGE SCALE GENOMIC DNA]</scope>
    <source>
        <tissue evidence="9">Leaves</tissue>
    </source>
</reference>
<evidence type="ECO:0000256" key="1">
    <source>
        <dbReference type="ARBA" id="ARBA00001971"/>
    </source>
</evidence>